<dbReference type="GO" id="GO:0006364">
    <property type="term" value="P:rRNA processing"/>
    <property type="evidence" value="ECO:0007669"/>
    <property type="project" value="UniProtKB-KW"/>
</dbReference>
<dbReference type="Proteomes" id="UP000504607">
    <property type="component" value="Chromosome 1"/>
</dbReference>
<dbReference type="InterPro" id="IPR019398">
    <property type="entry name" value="Pre-rRNA_process_TSR2"/>
</dbReference>
<evidence type="ECO:0000256" key="3">
    <source>
        <dbReference type="SAM" id="MobiDB-lite"/>
    </source>
</evidence>
<dbReference type="Pfam" id="PF10273">
    <property type="entry name" value="WGG"/>
    <property type="match status" value="1"/>
</dbReference>
<keyword evidence="4" id="KW-1185">Reference proteome</keyword>
<proteinExistence type="inferred from homology"/>
<comment type="similarity">
    <text evidence="1">Belongs to the TSR2 family.</text>
</comment>
<dbReference type="PANTHER" id="PTHR21250">
    <property type="entry name" value="PRE-RRNA-PROCESSING PROTEIN TSR2 HOMOLOG"/>
    <property type="match status" value="1"/>
</dbReference>
<feature type="region of interest" description="Disordered" evidence="3">
    <location>
        <begin position="1"/>
        <end position="20"/>
    </location>
</feature>
<evidence type="ECO:0000256" key="1">
    <source>
        <dbReference type="ARBA" id="ARBA00006524"/>
    </source>
</evidence>
<dbReference type="AlphaFoldDB" id="A0A6I9RU68"/>
<keyword evidence="2" id="KW-0698">rRNA processing</keyword>
<evidence type="ECO:0000313" key="5">
    <source>
        <dbReference type="RefSeq" id="XP_010932466.1"/>
    </source>
</evidence>
<dbReference type="RefSeq" id="XP_010932466.1">
    <property type="nucleotide sequence ID" value="XM_010934164.1"/>
</dbReference>
<evidence type="ECO:0000313" key="4">
    <source>
        <dbReference type="Proteomes" id="UP000504607"/>
    </source>
</evidence>
<accession>A0A6I9RU68</accession>
<feature type="region of interest" description="Disordered" evidence="3">
    <location>
        <begin position="131"/>
        <end position="198"/>
    </location>
</feature>
<feature type="compositionally biased region" description="Acidic residues" evidence="3">
    <location>
        <begin position="144"/>
        <end position="160"/>
    </location>
</feature>
<organism evidence="4 5">
    <name type="scientific">Elaeis guineensis var. tenera</name>
    <name type="common">Oil palm</name>
    <dbReference type="NCBI Taxonomy" id="51953"/>
    <lineage>
        <taxon>Eukaryota</taxon>
        <taxon>Viridiplantae</taxon>
        <taxon>Streptophyta</taxon>
        <taxon>Embryophyta</taxon>
        <taxon>Tracheophyta</taxon>
        <taxon>Spermatophyta</taxon>
        <taxon>Magnoliopsida</taxon>
        <taxon>Liliopsida</taxon>
        <taxon>Arecaceae</taxon>
        <taxon>Arecoideae</taxon>
        <taxon>Cocoseae</taxon>
        <taxon>Elaeidinae</taxon>
        <taxon>Elaeis</taxon>
    </lineage>
</organism>
<dbReference type="OrthoDB" id="263560at2759"/>
<dbReference type="InParanoid" id="A0A6I9RU68"/>
<reference evidence="5" key="1">
    <citation type="submission" date="2025-08" db="UniProtKB">
        <authorList>
            <consortium name="RefSeq"/>
        </authorList>
    </citation>
    <scope>IDENTIFICATION</scope>
</reference>
<protein>
    <submittedName>
        <fullName evidence="5">Pre-rRNA-processing protein TSR2</fullName>
    </submittedName>
</protein>
<evidence type="ECO:0000256" key="2">
    <source>
        <dbReference type="ARBA" id="ARBA00022552"/>
    </source>
</evidence>
<feature type="compositionally biased region" description="Basic and acidic residues" evidence="3">
    <location>
        <begin position="161"/>
        <end position="179"/>
    </location>
</feature>
<sequence length="198" mass="21970">MDSSSASASGQPGPSPTLTSESLSLLREGISLVLSRWTALRMAVENEWGGRDSHRKSEELVSTVLSWFTQSKPPLYIDDLESILDENMVLSFNTEIEDGSIEEVAEQLMIMHEDCLKGNYEPIEQLRKLGPGTSAVSQSRQVVDDNEDESSGEEISDMMVDEPKPNKMAVDEPKPKQTTDEEGWSVVVPRRNRGKRSG</sequence>
<dbReference type="FunCoup" id="A0A6I9RU68">
    <property type="interactions" value="910"/>
</dbReference>
<name>A0A6I9RU68_ELAGV</name>
<gene>
    <name evidence="5" type="primary">LOC105053119</name>
</gene>